<dbReference type="Pfam" id="PF13188">
    <property type="entry name" value="PAS_8"/>
    <property type="match status" value="1"/>
</dbReference>
<dbReference type="InterPro" id="IPR000792">
    <property type="entry name" value="Tscrpt_reg_LuxR_C"/>
</dbReference>
<dbReference type="InterPro" id="IPR036388">
    <property type="entry name" value="WH-like_DNA-bd_sf"/>
</dbReference>
<organism evidence="5 6">
    <name type="scientific">Floridaenema fluviatile BLCC-F154</name>
    <dbReference type="NCBI Taxonomy" id="3153640"/>
    <lineage>
        <taxon>Bacteria</taxon>
        <taxon>Bacillati</taxon>
        <taxon>Cyanobacteriota</taxon>
        <taxon>Cyanophyceae</taxon>
        <taxon>Oscillatoriophycideae</taxon>
        <taxon>Aerosakkonematales</taxon>
        <taxon>Aerosakkonemataceae</taxon>
        <taxon>Floridanema</taxon>
        <taxon>Floridanema fluviatile</taxon>
    </lineage>
</organism>
<sequence length="207" mass="24104">MIALQDRPVIKPNSIKHSQPIFSQRVKQKIEPEKLFQGILEGFMDGIVIITEAGELLHANQSAQRIFQQLSADGSDSIPEEIWQVCQSLIESKTLFPGQKIVLESEINQANAVHFRLRVRWFKIEQMSQECLLVTIEDRHQSLKEIVSSDVHQYDLTPREAEVWLLYRANYSYKEIAEKLYITINTVKKHMKNIHAKRKSMMDDEEI</sequence>
<dbReference type="Proteomes" id="UP001576776">
    <property type="component" value="Unassembled WGS sequence"/>
</dbReference>
<dbReference type="PANTHER" id="PTHR44688">
    <property type="entry name" value="DNA-BINDING TRANSCRIPTIONAL ACTIVATOR DEVR_DOSR"/>
    <property type="match status" value="1"/>
</dbReference>
<proteinExistence type="predicted"/>
<keyword evidence="6" id="KW-1185">Reference proteome</keyword>
<comment type="caution">
    <text evidence="5">The sequence shown here is derived from an EMBL/GenBank/DDBJ whole genome shotgun (WGS) entry which is preliminary data.</text>
</comment>
<dbReference type="PANTHER" id="PTHR44688:SF16">
    <property type="entry name" value="DNA-BINDING TRANSCRIPTIONAL ACTIVATOR DEVR_DOSR"/>
    <property type="match status" value="1"/>
</dbReference>
<keyword evidence="2" id="KW-0238">DNA-binding</keyword>
<feature type="domain" description="HTH luxR-type" evidence="4">
    <location>
        <begin position="153"/>
        <end position="200"/>
    </location>
</feature>
<evidence type="ECO:0000259" key="4">
    <source>
        <dbReference type="SMART" id="SM00421"/>
    </source>
</evidence>
<evidence type="ECO:0000256" key="1">
    <source>
        <dbReference type="ARBA" id="ARBA00023015"/>
    </source>
</evidence>
<dbReference type="SMART" id="SM00421">
    <property type="entry name" value="HTH_LUXR"/>
    <property type="match status" value="1"/>
</dbReference>
<evidence type="ECO:0000313" key="5">
    <source>
        <dbReference type="EMBL" id="MFB2935088.1"/>
    </source>
</evidence>
<dbReference type="Pfam" id="PF00196">
    <property type="entry name" value="GerE"/>
    <property type="match status" value="1"/>
</dbReference>
<evidence type="ECO:0000256" key="3">
    <source>
        <dbReference type="ARBA" id="ARBA00023163"/>
    </source>
</evidence>
<reference evidence="5 6" key="1">
    <citation type="submission" date="2024-09" db="EMBL/GenBank/DDBJ databases">
        <title>Floridaenema gen nov. (Aerosakkonemataceae, Aerosakkonematales ord. nov., Cyanobacteria) from benthic tropical and subtropical fresh waters, with the description of four new species.</title>
        <authorList>
            <person name="Moretto J.A."/>
            <person name="Berthold D.E."/>
            <person name="Lefler F.W."/>
            <person name="Huang I.-S."/>
            <person name="Laughinghouse H. IV."/>
        </authorList>
    </citation>
    <scope>NUCLEOTIDE SEQUENCE [LARGE SCALE GENOMIC DNA]</scope>
    <source>
        <strain evidence="5 6">BLCC-F154</strain>
    </source>
</reference>
<dbReference type="SUPFAM" id="SSF46894">
    <property type="entry name" value="C-terminal effector domain of the bipartite response regulators"/>
    <property type="match status" value="1"/>
</dbReference>
<keyword evidence="1" id="KW-0805">Transcription regulation</keyword>
<dbReference type="EMBL" id="JBHFNS010000032">
    <property type="protein sequence ID" value="MFB2935088.1"/>
    <property type="molecule type" value="Genomic_DNA"/>
</dbReference>
<protein>
    <submittedName>
        <fullName evidence="5">Helix-turn-helix transcriptional regulator</fullName>
    </submittedName>
</protein>
<dbReference type="Gene3D" id="1.10.10.10">
    <property type="entry name" value="Winged helix-like DNA-binding domain superfamily/Winged helix DNA-binding domain"/>
    <property type="match status" value="1"/>
</dbReference>
<keyword evidence="3" id="KW-0804">Transcription</keyword>
<name>A0ABV4Y8S8_9CYAN</name>
<gene>
    <name evidence="5" type="ORF">ACE1B6_07395</name>
</gene>
<dbReference type="PRINTS" id="PR00038">
    <property type="entry name" value="HTHLUXR"/>
</dbReference>
<dbReference type="InterPro" id="IPR000014">
    <property type="entry name" value="PAS"/>
</dbReference>
<dbReference type="InterPro" id="IPR016032">
    <property type="entry name" value="Sig_transdc_resp-reg_C-effctor"/>
</dbReference>
<evidence type="ECO:0000313" key="6">
    <source>
        <dbReference type="Proteomes" id="UP001576776"/>
    </source>
</evidence>
<dbReference type="CDD" id="cd06170">
    <property type="entry name" value="LuxR_C_like"/>
    <property type="match status" value="1"/>
</dbReference>
<accession>A0ABV4Y8S8</accession>
<evidence type="ECO:0000256" key="2">
    <source>
        <dbReference type="ARBA" id="ARBA00023125"/>
    </source>
</evidence>